<dbReference type="InterPro" id="IPR006368">
    <property type="entry name" value="GDP_Man_deHydtase"/>
</dbReference>
<dbReference type="CDD" id="cd05260">
    <property type="entry name" value="GDP_MD_SDR_e"/>
    <property type="match status" value="1"/>
</dbReference>
<dbReference type="HAMAP" id="MF_00955">
    <property type="entry name" value="GDP_Man_dehydratase"/>
    <property type="match status" value="1"/>
</dbReference>
<name>A0A0F0GQK4_LENAE</name>
<organism evidence="9 10">
    <name type="scientific">Lentzea aerocolonigenes</name>
    <name type="common">Lechevalieria aerocolonigenes</name>
    <name type="synonym">Saccharothrix aerocolonigenes</name>
    <dbReference type="NCBI Taxonomy" id="68170"/>
    <lineage>
        <taxon>Bacteria</taxon>
        <taxon>Bacillati</taxon>
        <taxon>Actinomycetota</taxon>
        <taxon>Actinomycetes</taxon>
        <taxon>Pseudonocardiales</taxon>
        <taxon>Pseudonocardiaceae</taxon>
        <taxon>Lentzea</taxon>
    </lineage>
</organism>
<evidence type="ECO:0000256" key="6">
    <source>
        <dbReference type="ARBA" id="ARBA00059383"/>
    </source>
</evidence>
<dbReference type="InterPro" id="IPR016040">
    <property type="entry name" value="NAD(P)-bd_dom"/>
</dbReference>
<keyword evidence="5 7" id="KW-0456">Lyase</keyword>
<dbReference type="RefSeq" id="WP_045314639.1">
    <property type="nucleotide sequence ID" value="NZ_JYJG01000231.1"/>
</dbReference>
<keyword evidence="10" id="KW-1185">Reference proteome</keyword>
<dbReference type="OrthoDB" id="9779041at2"/>
<dbReference type="PATRIC" id="fig|68170.10.peg.7155"/>
<dbReference type="SUPFAM" id="SSF51735">
    <property type="entry name" value="NAD(P)-binding Rossmann-fold domains"/>
    <property type="match status" value="1"/>
</dbReference>
<comment type="function">
    <text evidence="6 7">Catalyzes the conversion of GDP-D-mannose to GDP-4-dehydro-6-deoxy-D-mannose.</text>
</comment>
<comment type="cofactor">
    <cofactor evidence="2 7">
        <name>NADP(+)</name>
        <dbReference type="ChEBI" id="CHEBI:58349"/>
    </cofactor>
</comment>
<dbReference type="InterPro" id="IPR036291">
    <property type="entry name" value="NAD(P)-bd_dom_sf"/>
</dbReference>
<accession>A0A0F0GQK4</accession>
<comment type="catalytic activity">
    <reaction evidence="1 7">
        <text>GDP-alpha-D-mannose = GDP-4-dehydro-alpha-D-rhamnose + H2O</text>
        <dbReference type="Rhea" id="RHEA:23820"/>
        <dbReference type="ChEBI" id="CHEBI:15377"/>
        <dbReference type="ChEBI" id="CHEBI:57527"/>
        <dbReference type="ChEBI" id="CHEBI:57964"/>
        <dbReference type="EC" id="4.2.1.47"/>
    </reaction>
</comment>
<evidence type="ECO:0000313" key="10">
    <source>
        <dbReference type="Proteomes" id="UP000033393"/>
    </source>
</evidence>
<evidence type="ECO:0000256" key="4">
    <source>
        <dbReference type="ARBA" id="ARBA00011989"/>
    </source>
</evidence>
<dbReference type="Gene3D" id="3.40.50.720">
    <property type="entry name" value="NAD(P)-binding Rossmann-like Domain"/>
    <property type="match status" value="1"/>
</dbReference>
<dbReference type="Pfam" id="PF16363">
    <property type="entry name" value="GDP_Man_Dehyd"/>
    <property type="match status" value="1"/>
</dbReference>
<feature type="domain" description="NAD(P)-binding" evidence="8">
    <location>
        <begin position="6"/>
        <end position="322"/>
    </location>
</feature>
<dbReference type="AlphaFoldDB" id="A0A0F0GQK4"/>
<reference evidence="9 10" key="1">
    <citation type="submission" date="2015-02" db="EMBL/GenBank/DDBJ databases">
        <authorList>
            <person name="Ju K.-S."/>
            <person name="Doroghazi J.R."/>
            <person name="Metcalf W."/>
        </authorList>
    </citation>
    <scope>NUCLEOTIDE SEQUENCE [LARGE SCALE GENOMIC DNA]</scope>
    <source>
        <strain evidence="9 10">NRRL B-16140</strain>
    </source>
</reference>
<dbReference type="PANTHER" id="PTHR43715">
    <property type="entry name" value="GDP-MANNOSE 4,6-DEHYDRATASE"/>
    <property type="match status" value="1"/>
</dbReference>
<evidence type="ECO:0000256" key="7">
    <source>
        <dbReference type="HAMAP-Rule" id="MF_00955"/>
    </source>
</evidence>
<dbReference type="GO" id="GO:0008446">
    <property type="term" value="F:GDP-mannose 4,6-dehydratase activity"/>
    <property type="evidence" value="ECO:0007669"/>
    <property type="project" value="UniProtKB-UniRule"/>
</dbReference>
<dbReference type="GO" id="GO:0070401">
    <property type="term" value="F:NADP+ binding"/>
    <property type="evidence" value="ECO:0007669"/>
    <property type="project" value="UniProtKB-UniRule"/>
</dbReference>
<comment type="similarity">
    <text evidence="3 7">Belongs to the NAD(P)-dependent epimerase/dehydratase family. GDP-mannose 4,6-dehydratase subfamily.</text>
</comment>
<keyword evidence="7" id="KW-0521">NADP</keyword>
<dbReference type="EC" id="4.2.1.47" evidence="4 7"/>
<protein>
    <recommendedName>
        <fullName evidence="4 7">GDP-mannose 4,6-dehydratase</fullName>
        <ecNumber evidence="4 7">4.2.1.47</ecNumber>
    </recommendedName>
    <alternativeName>
        <fullName evidence="7">GDP-D-mannose dehydratase</fullName>
    </alternativeName>
</protein>
<evidence type="ECO:0000259" key="8">
    <source>
        <dbReference type="Pfam" id="PF16363"/>
    </source>
</evidence>
<comment type="caution">
    <text evidence="9">The sequence shown here is derived from an EMBL/GenBank/DDBJ whole genome shotgun (WGS) entry which is preliminary data.</text>
</comment>
<proteinExistence type="inferred from homology"/>
<dbReference type="GO" id="GO:0042351">
    <property type="term" value="P:'de novo' GDP-L-fucose biosynthetic process"/>
    <property type="evidence" value="ECO:0007669"/>
    <property type="project" value="TreeGrafter"/>
</dbReference>
<dbReference type="Proteomes" id="UP000033393">
    <property type="component" value="Unassembled WGS sequence"/>
</dbReference>
<dbReference type="Gene3D" id="3.90.25.10">
    <property type="entry name" value="UDP-galactose 4-epimerase, domain 1"/>
    <property type="match status" value="1"/>
</dbReference>
<sequence>MTKRALITGITGQDGSYLAEHLLKQGYQVWGLMRGQANPRKMRVSRLMSELSFVDGDLMDQASLVSAVDLVQPDEVYNLGAISFVPMSWQQAELVTEVNAMGVLRVLEAIRIVSGLSSSRHNGASAKNIRFYQASSSEMYGKAAETPQRETTIFHPRSPYGVAKAYGHFITRNYRESFGMYAVGGILFNHESPRRGAEFVTRKISLGVAKIAQGLQDKLALGNLDALRDWGFAGDYVRAMHMMLQQDEPEDYVVGTGEMHSVRDAVRLAFEHVGLNWEDYVYIDPVLVRPAEVEILCADTTRVRGELGWKPEVDFSSLMKMMVEADLKHVATEHEYGDLLAAASW</sequence>
<comment type="caution">
    <text evidence="7">Lacks conserved residue(s) required for the propagation of feature annotation.</text>
</comment>
<dbReference type="FunFam" id="3.40.50.720:FF:000924">
    <property type="entry name" value="GDP-mannose 4,6 dehydratase"/>
    <property type="match status" value="1"/>
</dbReference>
<evidence type="ECO:0000313" key="9">
    <source>
        <dbReference type="EMBL" id="KJK44876.1"/>
    </source>
</evidence>
<evidence type="ECO:0000256" key="3">
    <source>
        <dbReference type="ARBA" id="ARBA00009263"/>
    </source>
</evidence>
<dbReference type="eggNOG" id="COG1089">
    <property type="taxonomic scope" value="Bacteria"/>
</dbReference>
<gene>
    <name evidence="7" type="primary">gmd</name>
    <name evidence="9" type="ORF">UK23_27945</name>
</gene>
<evidence type="ECO:0000256" key="1">
    <source>
        <dbReference type="ARBA" id="ARBA00000188"/>
    </source>
</evidence>
<dbReference type="EMBL" id="JYJG01000231">
    <property type="protein sequence ID" value="KJK44876.1"/>
    <property type="molecule type" value="Genomic_DNA"/>
</dbReference>
<evidence type="ECO:0000256" key="2">
    <source>
        <dbReference type="ARBA" id="ARBA00001937"/>
    </source>
</evidence>
<evidence type="ECO:0000256" key="5">
    <source>
        <dbReference type="ARBA" id="ARBA00023239"/>
    </source>
</evidence>
<dbReference type="PANTHER" id="PTHR43715:SF1">
    <property type="entry name" value="GDP-MANNOSE 4,6 DEHYDRATASE"/>
    <property type="match status" value="1"/>
</dbReference>